<dbReference type="EMBL" id="JAEPRD010000126">
    <property type="protein sequence ID" value="KAG2197578.1"/>
    <property type="molecule type" value="Genomic_DNA"/>
</dbReference>
<keyword evidence="2" id="KW-1185">Reference proteome</keyword>
<gene>
    <name evidence="1" type="ORF">INT47_009576</name>
</gene>
<evidence type="ECO:0000313" key="1">
    <source>
        <dbReference type="EMBL" id="KAG2197578.1"/>
    </source>
</evidence>
<accession>A0A8H7QTQ3</accession>
<name>A0A8H7QTQ3_9FUNG</name>
<comment type="caution">
    <text evidence="1">The sequence shown here is derived from an EMBL/GenBank/DDBJ whole genome shotgun (WGS) entry which is preliminary data.</text>
</comment>
<sequence length="1111" mass="129251">MDNDTNLTDFYDYSVHRHCVTFGFDEKGAHAGIFFTSKSSGDSPDNGPRRRCCILYNVATKEILERDYDTANEMILKNKDPNVFYVDNIFMRLYGIYQKKERDNHDEIILHAVGVFMRKLVDEYQSNLSCERESYMPFHFGFLVPNHWDHAIRTEIIRPLFVQTKLINKDDDDRRLLFLTRLESAMTDIQHSEKKMVERKNIEMVHGKKYILYDLKFDEEDLSVGLDLFSTHQPPPSSAYPYFETKLLQTLIVKIPLNSDMEHGIEECLKKRNFGFKTTRSIEIRNALVTHYKHHKFIFSEKDKDEYVYQEKQLYKYQPFKALLDKDNKPEATLLIKKCDLTQEEIESIQSITTKEIHKDLFTSAEKAIVSSVERLKRYEDSRIRTGIFSVLDMPLFSSYNLRFNDEFHVYASWLLFTWLNDFFKEHGVSELKSQFVENRDSNLRYQIKLEDMMKGCQTQIQWKVRVSHMNTPPAIKDRPALKNWEEAAQLSLFPKSTILRYAIEIAISPQATQFLCSTLDEKGCVEETTGYKDCSIFNLNRKIPPLEDFVIYTEMYQCPLLRISKRMLNYMENNFDDIIDDFLYGDRKPTKDMITRAGLKFRDCFEKGEMGTFFTKNPEDVDVISLRQTISDELEELLKFKWKEVNVGFVMCIQKTVLDSMNISKHELLHELPAIDSIFEETTEKSKLRIMTQGEVVSSAIQQSLKLPLKIKSYFVLAQLYENYVQLTLQHVVKDVDSKSEYVSAIVVEDKIVPIANVNDKLHENIWKHLIKVHCETNHTYKKDDTVCDLFTTKKYKKALKMLKPLISKIFGTTFLSLDLDESITIEICNHNYYLTLRRVIEVGMRPILQNIANVISSSLDNIDLFKNYPVTNVFIMGNVFNIVEESSLYPAVTLLLQQLFDENILYKERDTLGFVMKESLLQLLHPVIGKRLHLFDSFVLGDLQQISRESYGIYLKPIYSLNNHTSETLLSCINRKGGVTRVFGEDYATVILLKGQSIPITGITVRFEASNIDKKVNAYMLLIGMVKVSVDTLDQRKAGSFDKRTFDIIDVLRTPISDRGTLIPPVTLEIRYVNHVSALQFSMRLTGEDKPKDVVHMVSVEEKLTATYL</sequence>
<dbReference type="AlphaFoldDB" id="A0A8H7QTQ3"/>
<reference evidence="1" key="1">
    <citation type="submission" date="2020-12" db="EMBL/GenBank/DDBJ databases">
        <title>Metabolic potential, ecology and presence of endohyphal bacteria is reflected in genomic diversity of Mucoromycotina.</title>
        <authorList>
            <person name="Muszewska A."/>
            <person name="Okrasinska A."/>
            <person name="Steczkiewicz K."/>
            <person name="Drgas O."/>
            <person name="Orlowska M."/>
            <person name="Perlinska-Lenart U."/>
            <person name="Aleksandrzak-Piekarczyk T."/>
            <person name="Szatraj K."/>
            <person name="Zielenkiewicz U."/>
            <person name="Pilsyk S."/>
            <person name="Malc E."/>
            <person name="Mieczkowski P."/>
            <person name="Kruszewska J.S."/>
            <person name="Biernat P."/>
            <person name="Pawlowska J."/>
        </authorList>
    </citation>
    <scope>NUCLEOTIDE SEQUENCE</scope>
    <source>
        <strain evidence="1">WA0000017839</strain>
    </source>
</reference>
<organism evidence="1 2">
    <name type="scientific">Mucor saturninus</name>
    <dbReference type="NCBI Taxonomy" id="64648"/>
    <lineage>
        <taxon>Eukaryota</taxon>
        <taxon>Fungi</taxon>
        <taxon>Fungi incertae sedis</taxon>
        <taxon>Mucoromycota</taxon>
        <taxon>Mucoromycotina</taxon>
        <taxon>Mucoromycetes</taxon>
        <taxon>Mucorales</taxon>
        <taxon>Mucorineae</taxon>
        <taxon>Mucoraceae</taxon>
        <taxon>Mucor</taxon>
    </lineage>
</organism>
<proteinExistence type="predicted"/>
<evidence type="ECO:0000313" key="2">
    <source>
        <dbReference type="Proteomes" id="UP000603453"/>
    </source>
</evidence>
<protein>
    <submittedName>
        <fullName evidence="1">Uncharacterized protein</fullName>
    </submittedName>
</protein>
<dbReference type="Proteomes" id="UP000603453">
    <property type="component" value="Unassembled WGS sequence"/>
</dbReference>